<feature type="domain" description="C-type lectin" evidence="2">
    <location>
        <begin position="126"/>
        <end position="226"/>
    </location>
</feature>
<keyword evidence="4" id="KW-1185">Reference proteome</keyword>
<reference evidence="3 4" key="1">
    <citation type="journal article" date="2023" name="Sci. Data">
        <title>Genome assembly of the Korean intertidal mud-creeper Batillaria attramentaria.</title>
        <authorList>
            <person name="Patra A.K."/>
            <person name="Ho P.T."/>
            <person name="Jun S."/>
            <person name="Lee S.J."/>
            <person name="Kim Y."/>
            <person name="Won Y.J."/>
        </authorList>
    </citation>
    <scope>NUCLEOTIDE SEQUENCE [LARGE SCALE GENOMIC DNA]</scope>
    <source>
        <strain evidence="3">Wonlab-2016</strain>
    </source>
</reference>
<evidence type="ECO:0000313" key="3">
    <source>
        <dbReference type="EMBL" id="KAK7490055.1"/>
    </source>
</evidence>
<dbReference type="Pfam" id="PF00059">
    <property type="entry name" value="Lectin_C"/>
    <property type="match status" value="1"/>
</dbReference>
<organism evidence="3 4">
    <name type="scientific">Batillaria attramentaria</name>
    <dbReference type="NCBI Taxonomy" id="370345"/>
    <lineage>
        <taxon>Eukaryota</taxon>
        <taxon>Metazoa</taxon>
        <taxon>Spiralia</taxon>
        <taxon>Lophotrochozoa</taxon>
        <taxon>Mollusca</taxon>
        <taxon>Gastropoda</taxon>
        <taxon>Caenogastropoda</taxon>
        <taxon>Sorbeoconcha</taxon>
        <taxon>Cerithioidea</taxon>
        <taxon>Batillariidae</taxon>
        <taxon>Batillaria</taxon>
    </lineage>
</organism>
<dbReference type="CDD" id="cd00037">
    <property type="entry name" value="CLECT"/>
    <property type="match status" value="1"/>
</dbReference>
<dbReference type="SUPFAM" id="SSF56436">
    <property type="entry name" value="C-type lectin-like"/>
    <property type="match status" value="1"/>
</dbReference>
<dbReference type="InterPro" id="IPR003609">
    <property type="entry name" value="Pan_app"/>
</dbReference>
<dbReference type="EMBL" id="JACVVK020000131">
    <property type="protein sequence ID" value="KAK7490055.1"/>
    <property type="molecule type" value="Genomic_DNA"/>
</dbReference>
<dbReference type="SMART" id="SM00034">
    <property type="entry name" value="CLECT"/>
    <property type="match status" value="1"/>
</dbReference>
<feature type="region of interest" description="Disordered" evidence="1">
    <location>
        <begin position="85"/>
        <end position="106"/>
    </location>
</feature>
<feature type="compositionally biased region" description="Polar residues" evidence="1">
    <location>
        <begin position="97"/>
        <end position="106"/>
    </location>
</feature>
<evidence type="ECO:0000313" key="4">
    <source>
        <dbReference type="Proteomes" id="UP001519460"/>
    </source>
</evidence>
<dbReference type="InterPro" id="IPR001304">
    <property type="entry name" value="C-type_lectin-like"/>
</dbReference>
<dbReference type="Pfam" id="PF00024">
    <property type="entry name" value="PAN_1"/>
    <property type="match status" value="1"/>
</dbReference>
<evidence type="ECO:0000256" key="1">
    <source>
        <dbReference type="SAM" id="MobiDB-lite"/>
    </source>
</evidence>
<dbReference type="Gene3D" id="3.10.100.10">
    <property type="entry name" value="Mannose-Binding Protein A, subunit A"/>
    <property type="match status" value="1"/>
</dbReference>
<gene>
    <name evidence="3" type="ORF">BaRGS_00018755</name>
</gene>
<dbReference type="Proteomes" id="UP001519460">
    <property type="component" value="Unassembled WGS sequence"/>
</dbReference>
<proteinExistence type="predicted"/>
<accession>A0ABD0KSD8</accession>
<protein>
    <recommendedName>
        <fullName evidence="2">C-type lectin domain-containing protein</fullName>
    </recommendedName>
</protein>
<sequence length="230" mass="25251">MASVASSRKKEISVWRVNPHNMRRVQSAKWTVSKVSVVSCARECGQRADNCPAFSYDEGQGLCYLDPRLTSGISDEVHYARDDVNVNSSSSSSESETTQAPTVTLPSGYSIIQGGTTGVQMKPSTNWQTAQNVCQSEGGHLFRMKTAAKKTYFGLLRTTLGWPQPELWVDATYVAADGNYVWGDGDPVDHSLFQSGFPGNKDCVKVTWDLQLQDTECTSSLEYVCEILLG</sequence>
<dbReference type="PROSITE" id="PS50041">
    <property type="entry name" value="C_TYPE_LECTIN_2"/>
    <property type="match status" value="1"/>
</dbReference>
<name>A0ABD0KSD8_9CAEN</name>
<dbReference type="InterPro" id="IPR016186">
    <property type="entry name" value="C-type_lectin-like/link_sf"/>
</dbReference>
<comment type="caution">
    <text evidence="3">The sequence shown here is derived from an EMBL/GenBank/DDBJ whole genome shotgun (WGS) entry which is preliminary data.</text>
</comment>
<evidence type="ECO:0000259" key="2">
    <source>
        <dbReference type="PROSITE" id="PS50041"/>
    </source>
</evidence>
<dbReference type="InterPro" id="IPR016187">
    <property type="entry name" value="CTDL_fold"/>
</dbReference>
<dbReference type="AlphaFoldDB" id="A0ABD0KSD8"/>